<feature type="domain" description="RNA polymerase sigma-70 region 2" evidence="6">
    <location>
        <begin position="24"/>
        <end position="85"/>
    </location>
</feature>
<dbReference type="InterPro" id="IPR039425">
    <property type="entry name" value="RNA_pol_sigma-70-like"/>
</dbReference>
<evidence type="ECO:0000313" key="9">
    <source>
        <dbReference type="Proteomes" id="UP000256829"/>
    </source>
</evidence>
<evidence type="ECO:0000256" key="3">
    <source>
        <dbReference type="ARBA" id="ARBA00023082"/>
    </source>
</evidence>
<keyword evidence="4" id="KW-0804">Transcription</keyword>
<dbReference type="InterPro" id="IPR007627">
    <property type="entry name" value="RNA_pol_sigma70_r2"/>
</dbReference>
<dbReference type="InterPro" id="IPR014284">
    <property type="entry name" value="RNA_pol_sigma-70_dom"/>
</dbReference>
<keyword evidence="9" id="KW-1185">Reference proteome</keyword>
<evidence type="ECO:0000259" key="7">
    <source>
        <dbReference type="Pfam" id="PF08281"/>
    </source>
</evidence>
<dbReference type="InterPro" id="IPR013324">
    <property type="entry name" value="RNA_pol_sigma_r3/r4-like"/>
</dbReference>
<proteinExistence type="inferred from homology"/>
<dbReference type="PANTHER" id="PTHR43133">
    <property type="entry name" value="RNA POLYMERASE ECF-TYPE SIGMA FACTO"/>
    <property type="match status" value="1"/>
</dbReference>
<dbReference type="NCBIfam" id="TIGR02937">
    <property type="entry name" value="sigma70-ECF"/>
    <property type="match status" value="1"/>
</dbReference>
<protein>
    <submittedName>
        <fullName evidence="8">RNA polymerase sigma factor</fullName>
    </submittedName>
</protein>
<evidence type="ECO:0000259" key="6">
    <source>
        <dbReference type="Pfam" id="PF04542"/>
    </source>
</evidence>
<evidence type="ECO:0000256" key="4">
    <source>
        <dbReference type="ARBA" id="ARBA00023163"/>
    </source>
</evidence>
<keyword evidence="2" id="KW-0805">Transcription regulation</keyword>
<evidence type="ECO:0000256" key="5">
    <source>
        <dbReference type="SAM" id="MobiDB-lite"/>
    </source>
</evidence>
<dbReference type="SUPFAM" id="SSF88659">
    <property type="entry name" value="Sigma3 and sigma4 domains of RNA polymerase sigma factors"/>
    <property type="match status" value="1"/>
</dbReference>
<dbReference type="OrthoDB" id="9797134at2"/>
<comment type="similarity">
    <text evidence="1">Belongs to the sigma-70 factor family. ECF subfamily.</text>
</comment>
<organism evidence="8 9">
    <name type="scientific">Lysobacter soli</name>
    <dbReference type="NCBI Taxonomy" id="453783"/>
    <lineage>
        <taxon>Bacteria</taxon>
        <taxon>Pseudomonadati</taxon>
        <taxon>Pseudomonadota</taxon>
        <taxon>Gammaproteobacteria</taxon>
        <taxon>Lysobacterales</taxon>
        <taxon>Lysobacteraceae</taxon>
        <taxon>Lysobacter</taxon>
    </lineage>
</organism>
<dbReference type="SUPFAM" id="SSF88946">
    <property type="entry name" value="Sigma2 domain of RNA polymerase sigma factors"/>
    <property type="match status" value="1"/>
</dbReference>
<dbReference type="Gene3D" id="1.10.1740.10">
    <property type="match status" value="1"/>
</dbReference>
<dbReference type="CDD" id="cd06171">
    <property type="entry name" value="Sigma70_r4"/>
    <property type="match status" value="1"/>
</dbReference>
<feature type="compositionally biased region" description="Basic and acidic residues" evidence="5">
    <location>
        <begin position="1"/>
        <end position="10"/>
    </location>
</feature>
<dbReference type="Proteomes" id="UP000256829">
    <property type="component" value="Unassembled WGS sequence"/>
</dbReference>
<dbReference type="GO" id="GO:0003677">
    <property type="term" value="F:DNA binding"/>
    <property type="evidence" value="ECO:0007669"/>
    <property type="project" value="InterPro"/>
</dbReference>
<dbReference type="EMBL" id="QTJR01000001">
    <property type="protein sequence ID" value="RDY69819.1"/>
    <property type="molecule type" value="Genomic_DNA"/>
</dbReference>
<gene>
    <name evidence="8" type="ORF">DX912_02365</name>
</gene>
<reference evidence="8 9" key="1">
    <citation type="submission" date="2018-08" db="EMBL/GenBank/DDBJ databases">
        <title>Lysobacter soli KCTC 22011, whole genome shotgun sequence.</title>
        <authorList>
            <person name="Zhang X."/>
            <person name="Feng G."/>
            <person name="Zhu H."/>
        </authorList>
    </citation>
    <scope>NUCLEOTIDE SEQUENCE [LARGE SCALE GENOMIC DNA]</scope>
    <source>
        <strain evidence="8 9">KCTC 22011</strain>
    </source>
</reference>
<dbReference type="Gene3D" id="1.10.10.10">
    <property type="entry name" value="Winged helix-like DNA-binding domain superfamily/Winged helix DNA-binding domain"/>
    <property type="match status" value="1"/>
</dbReference>
<evidence type="ECO:0000313" key="8">
    <source>
        <dbReference type="EMBL" id="RDY69819.1"/>
    </source>
</evidence>
<dbReference type="InterPro" id="IPR036388">
    <property type="entry name" value="WH-like_DNA-bd_sf"/>
</dbReference>
<comment type="caution">
    <text evidence="8">The sequence shown here is derived from an EMBL/GenBank/DDBJ whole genome shotgun (WGS) entry which is preliminary data.</text>
</comment>
<dbReference type="Pfam" id="PF08281">
    <property type="entry name" value="Sigma70_r4_2"/>
    <property type="match status" value="1"/>
</dbReference>
<dbReference type="GO" id="GO:0006352">
    <property type="term" value="P:DNA-templated transcription initiation"/>
    <property type="evidence" value="ECO:0007669"/>
    <property type="project" value="InterPro"/>
</dbReference>
<dbReference type="InterPro" id="IPR013249">
    <property type="entry name" value="RNA_pol_sigma70_r4_t2"/>
</dbReference>
<evidence type="ECO:0000256" key="2">
    <source>
        <dbReference type="ARBA" id="ARBA00023015"/>
    </source>
</evidence>
<dbReference type="Pfam" id="PF04542">
    <property type="entry name" value="Sigma70_r2"/>
    <property type="match status" value="1"/>
</dbReference>
<dbReference type="InterPro" id="IPR013325">
    <property type="entry name" value="RNA_pol_sigma_r2"/>
</dbReference>
<evidence type="ECO:0000256" key="1">
    <source>
        <dbReference type="ARBA" id="ARBA00010641"/>
    </source>
</evidence>
<feature type="domain" description="RNA polymerase sigma factor 70 region 4 type 2" evidence="7">
    <location>
        <begin position="122"/>
        <end position="171"/>
    </location>
</feature>
<dbReference type="AlphaFoldDB" id="A0A3D8VKA7"/>
<dbReference type="PANTHER" id="PTHR43133:SF63">
    <property type="entry name" value="RNA POLYMERASE SIGMA FACTOR FECI-RELATED"/>
    <property type="match status" value="1"/>
</dbReference>
<name>A0A3D8VKA7_9GAMM</name>
<dbReference type="GO" id="GO:0016987">
    <property type="term" value="F:sigma factor activity"/>
    <property type="evidence" value="ECO:0007669"/>
    <property type="project" value="UniProtKB-KW"/>
</dbReference>
<keyword evidence="3" id="KW-0731">Sigma factor</keyword>
<accession>A0A3D8VKA7</accession>
<feature type="region of interest" description="Disordered" evidence="5">
    <location>
        <begin position="1"/>
        <end position="21"/>
    </location>
</feature>
<sequence length="188" mass="21371">MRSSQDEDAHAATGAGGDGFDQFLREHRPMLVAWLSRRIGDDDAQDVAQEALVRLMRYRAQPVEQLRPLMYRIAINVIHDRGRRDSTRQVFAHVSLDQDFVGLPSLEPTHETRIGHEQELALVRAAILQLPERCRQVYLLNRIDGLSYSQIAQHCGISVKAVEKHIGKALSLLRTKLRSEGADREERT</sequence>